<organism evidence="3 4">
    <name type="scientific">Kwoniella newhampshirensis</name>
    <dbReference type="NCBI Taxonomy" id="1651941"/>
    <lineage>
        <taxon>Eukaryota</taxon>
        <taxon>Fungi</taxon>
        <taxon>Dikarya</taxon>
        <taxon>Basidiomycota</taxon>
        <taxon>Agaricomycotina</taxon>
        <taxon>Tremellomycetes</taxon>
        <taxon>Tremellales</taxon>
        <taxon>Cryptococcaceae</taxon>
        <taxon>Kwoniella</taxon>
    </lineage>
</organism>
<evidence type="ECO:0000256" key="2">
    <source>
        <dbReference type="SAM" id="MobiDB-lite"/>
    </source>
</evidence>
<comment type="caution">
    <text evidence="3">The sequence shown here is derived from an EMBL/GenBank/DDBJ whole genome shotgun (WGS) entry which is preliminary data.</text>
</comment>
<feature type="region of interest" description="Disordered" evidence="2">
    <location>
        <begin position="1"/>
        <end position="109"/>
    </location>
</feature>
<feature type="compositionally biased region" description="Polar residues" evidence="2">
    <location>
        <begin position="58"/>
        <end position="70"/>
    </location>
</feature>
<protein>
    <submittedName>
        <fullName evidence="3">Uncharacterized protein</fullName>
    </submittedName>
</protein>
<evidence type="ECO:0000313" key="3">
    <source>
        <dbReference type="EMBL" id="KAK8850616.1"/>
    </source>
</evidence>
<feature type="compositionally biased region" description="Basic and acidic residues" evidence="2">
    <location>
        <begin position="133"/>
        <end position="153"/>
    </location>
</feature>
<feature type="compositionally biased region" description="Pro residues" evidence="2">
    <location>
        <begin position="300"/>
        <end position="311"/>
    </location>
</feature>
<reference evidence="3 4" key="1">
    <citation type="journal article" date="2024" name="bioRxiv">
        <title>Comparative genomics of Cryptococcus and Kwoniella reveals pathogenesis evolution and contrasting karyotype dynamics via intercentromeric recombination or chromosome fusion.</title>
        <authorList>
            <person name="Coelho M.A."/>
            <person name="David-Palma M."/>
            <person name="Shea T."/>
            <person name="Bowers K."/>
            <person name="McGinley-Smith S."/>
            <person name="Mohammad A.W."/>
            <person name="Gnirke A."/>
            <person name="Yurkov A.M."/>
            <person name="Nowrousian M."/>
            <person name="Sun S."/>
            <person name="Cuomo C.A."/>
            <person name="Heitman J."/>
        </authorList>
    </citation>
    <scope>NUCLEOTIDE SEQUENCE [LARGE SCALE GENOMIC DNA]</scope>
    <source>
        <strain evidence="3 4">CBS 13917</strain>
    </source>
</reference>
<proteinExistence type="predicted"/>
<feature type="coiled-coil region" evidence="1">
    <location>
        <begin position="360"/>
        <end position="387"/>
    </location>
</feature>
<feature type="region of interest" description="Disordered" evidence="2">
    <location>
        <begin position="256"/>
        <end position="360"/>
    </location>
</feature>
<accession>A0AAW0YPR0</accession>
<dbReference type="Proteomes" id="UP001388673">
    <property type="component" value="Unassembled WGS sequence"/>
</dbReference>
<evidence type="ECO:0000256" key="1">
    <source>
        <dbReference type="SAM" id="Coils"/>
    </source>
</evidence>
<dbReference type="KEGG" id="kne:92181793"/>
<feature type="region of interest" description="Disordered" evidence="2">
    <location>
        <begin position="121"/>
        <end position="194"/>
    </location>
</feature>
<dbReference type="EMBL" id="JBCAWK010000008">
    <property type="protein sequence ID" value="KAK8850616.1"/>
    <property type="molecule type" value="Genomic_DNA"/>
</dbReference>
<dbReference type="AlphaFoldDB" id="A0AAW0YPR0"/>
<keyword evidence="4" id="KW-1185">Reference proteome</keyword>
<feature type="compositionally biased region" description="Polar residues" evidence="2">
    <location>
        <begin position="91"/>
        <end position="103"/>
    </location>
</feature>
<name>A0AAW0YPR0_9TREE</name>
<dbReference type="RefSeq" id="XP_066802047.1">
    <property type="nucleotide sequence ID" value="XM_066947633.1"/>
</dbReference>
<feature type="region of interest" description="Disordered" evidence="2">
    <location>
        <begin position="202"/>
        <end position="221"/>
    </location>
</feature>
<keyword evidence="1" id="KW-0175">Coiled coil</keyword>
<evidence type="ECO:0000313" key="4">
    <source>
        <dbReference type="Proteomes" id="UP001388673"/>
    </source>
</evidence>
<dbReference type="GeneID" id="92181793"/>
<feature type="compositionally biased region" description="Polar residues" evidence="2">
    <location>
        <begin position="207"/>
        <end position="221"/>
    </location>
</feature>
<sequence>MDQPRSRLPRAASNPTIRPLSTAALPQPRLPPPTRPGRSPTISRRQAGIPLRADSLRSRATTGSSISVSKPQPRPNAASSVLPDHQRLLPSRSTLDLSKTSHASPLGPKSTVVSAAHITSYSKNGPSHVTKAIPHEGDTRQITESTRARERVAVHRSASSVNLSTHGKPTQRQNDPTKSRNEDGGKSRRAMGCTDPIKALKSPFVHTPSQTPLSKPSLISDTPSVPRFSPFTMGSPTRPILSTLAQTPVLPRLFTAPWTNTNEPHTQIKDTELPFVEDDAEPGDLSGSPGYGQGTSRFHPPLPPPPPPPRRSPADSTSNPSRDTQHDRPNWQIGPDHARCRPLPAPGTAPPPHSPLGKAFSETSRELIKVREERDELRTQLNCRQKEVVHQAWGEVIRGTEAELENIKSFRETLAALKMQILNGE</sequence>
<gene>
    <name evidence="3" type="ORF">IAR55_004535</name>
</gene>
<feature type="compositionally biased region" description="Basic and acidic residues" evidence="2">
    <location>
        <begin position="175"/>
        <end position="186"/>
    </location>
</feature>
<feature type="compositionally biased region" description="Polar residues" evidence="2">
    <location>
        <begin position="157"/>
        <end position="174"/>
    </location>
</feature>
<feature type="compositionally biased region" description="Pro residues" evidence="2">
    <location>
        <begin position="343"/>
        <end position="354"/>
    </location>
</feature>
<feature type="compositionally biased region" description="Low complexity" evidence="2">
    <location>
        <begin position="36"/>
        <end position="45"/>
    </location>
</feature>